<feature type="domain" description="Thioesterase" evidence="3">
    <location>
        <begin position="56"/>
        <end position="133"/>
    </location>
</feature>
<comment type="similarity">
    <text evidence="1">Belongs to the thioesterase PaaI family.</text>
</comment>
<dbReference type="AlphaFoldDB" id="A0A2X4TMJ7"/>
<protein>
    <submittedName>
        <fullName evidence="4">Thioesterase</fullName>
        <ecNumber evidence="4">3.1.2.-</ecNumber>
    </submittedName>
</protein>
<evidence type="ECO:0000259" key="3">
    <source>
        <dbReference type="Pfam" id="PF03061"/>
    </source>
</evidence>
<dbReference type="KEGG" id="rcr:NCTC10994_00376"/>
<dbReference type="NCBIfam" id="TIGR00369">
    <property type="entry name" value="unchar_dom_1"/>
    <property type="match status" value="1"/>
</dbReference>
<gene>
    <name evidence="4" type="ORF">NCTC10994_00376</name>
</gene>
<accession>A0A2X4TMJ7</accession>
<dbReference type="GO" id="GO:0005829">
    <property type="term" value="C:cytosol"/>
    <property type="evidence" value="ECO:0007669"/>
    <property type="project" value="TreeGrafter"/>
</dbReference>
<dbReference type="CDD" id="cd03443">
    <property type="entry name" value="PaaI_thioesterase"/>
    <property type="match status" value="1"/>
</dbReference>
<keyword evidence="5" id="KW-1185">Reference proteome</keyword>
<dbReference type="STRING" id="1219011.GCA_001895045_00096"/>
<evidence type="ECO:0000313" key="4">
    <source>
        <dbReference type="EMBL" id="SQI28626.1"/>
    </source>
</evidence>
<dbReference type="InterPro" id="IPR003736">
    <property type="entry name" value="PAAI_dom"/>
</dbReference>
<dbReference type="EC" id="3.1.2.-" evidence="4"/>
<dbReference type="InterPro" id="IPR029069">
    <property type="entry name" value="HotDog_dom_sf"/>
</dbReference>
<dbReference type="EMBL" id="LS483468">
    <property type="protein sequence ID" value="SQI28626.1"/>
    <property type="molecule type" value="Genomic_DNA"/>
</dbReference>
<dbReference type="RefSeq" id="WP_072698779.1">
    <property type="nucleotide sequence ID" value="NZ_JAFBBL010000001.1"/>
</dbReference>
<proteinExistence type="inferred from homology"/>
<dbReference type="SUPFAM" id="SSF54637">
    <property type="entry name" value="Thioesterase/thiol ester dehydrase-isomerase"/>
    <property type="match status" value="1"/>
</dbReference>
<evidence type="ECO:0000256" key="1">
    <source>
        <dbReference type="ARBA" id="ARBA00008324"/>
    </source>
</evidence>
<name>A0A2X4TMJ7_9NOCA</name>
<organism evidence="4 5">
    <name type="scientific">Rhodococcus coprophilus</name>
    <dbReference type="NCBI Taxonomy" id="38310"/>
    <lineage>
        <taxon>Bacteria</taxon>
        <taxon>Bacillati</taxon>
        <taxon>Actinomycetota</taxon>
        <taxon>Actinomycetes</taxon>
        <taxon>Mycobacteriales</taxon>
        <taxon>Nocardiaceae</taxon>
        <taxon>Rhodococcus</taxon>
    </lineage>
</organism>
<reference evidence="4 5" key="1">
    <citation type="submission" date="2018-06" db="EMBL/GenBank/DDBJ databases">
        <authorList>
            <consortium name="Pathogen Informatics"/>
            <person name="Doyle S."/>
        </authorList>
    </citation>
    <scope>NUCLEOTIDE SEQUENCE [LARGE SCALE GENOMIC DNA]</scope>
    <source>
        <strain evidence="4 5">NCTC10994</strain>
    </source>
</reference>
<sequence length="150" mass="15950">MTDQPRLDPTSLHDPAAATALNANGFGTALGLEFLEIGPDRVGARWTVTPNQHQPFGIVHGGVYCAVIETLASVGGSAWFADRGTVVGVNNNTDFLRATREGVLTAIGTPVHRGRTQQLWKVTITDEQDRLVAQGQVRLANIADAAHLGN</sequence>
<dbReference type="GO" id="GO:0061522">
    <property type="term" value="F:1,4-dihydroxy-2-naphthoyl-CoA thioesterase activity"/>
    <property type="evidence" value="ECO:0007669"/>
    <property type="project" value="TreeGrafter"/>
</dbReference>
<dbReference type="Pfam" id="PF03061">
    <property type="entry name" value="4HBT"/>
    <property type="match status" value="1"/>
</dbReference>
<dbReference type="PANTHER" id="PTHR43240">
    <property type="entry name" value="1,4-DIHYDROXY-2-NAPHTHOYL-COA THIOESTERASE 1"/>
    <property type="match status" value="1"/>
</dbReference>
<keyword evidence="2 4" id="KW-0378">Hydrolase</keyword>
<evidence type="ECO:0000313" key="5">
    <source>
        <dbReference type="Proteomes" id="UP000249091"/>
    </source>
</evidence>
<dbReference type="Proteomes" id="UP000249091">
    <property type="component" value="Chromosome 1"/>
</dbReference>
<dbReference type="Gene3D" id="3.10.129.10">
    <property type="entry name" value="Hotdog Thioesterase"/>
    <property type="match status" value="1"/>
</dbReference>
<dbReference type="InterPro" id="IPR006683">
    <property type="entry name" value="Thioestr_dom"/>
</dbReference>
<dbReference type="PANTHER" id="PTHR43240:SF5">
    <property type="entry name" value="1,4-DIHYDROXY-2-NAPHTHOYL-COA THIOESTERASE 1"/>
    <property type="match status" value="1"/>
</dbReference>
<evidence type="ECO:0000256" key="2">
    <source>
        <dbReference type="ARBA" id="ARBA00022801"/>
    </source>
</evidence>